<comment type="catalytic activity">
    <reaction evidence="11 16">
        <text>a 2'-deoxycytidine in DNA + S-adenosyl-L-methionine = a 5-methyl-2'-deoxycytidine in DNA + S-adenosyl-L-homocysteine + H(+)</text>
        <dbReference type="Rhea" id="RHEA:13681"/>
        <dbReference type="Rhea" id="RHEA-COMP:11369"/>
        <dbReference type="Rhea" id="RHEA-COMP:11370"/>
        <dbReference type="ChEBI" id="CHEBI:15378"/>
        <dbReference type="ChEBI" id="CHEBI:57856"/>
        <dbReference type="ChEBI" id="CHEBI:59789"/>
        <dbReference type="ChEBI" id="CHEBI:85452"/>
        <dbReference type="ChEBI" id="CHEBI:85454"/>
        <dbReference type="EC" id="2.1.1.37"/>
    </reaction>
</comment>
<dbReference type="InterPro" id="IPR022702">
    <property type="entry name" value="Cytosine_MeTrfase1_RFD"/>
</dbReference>
<dbReference type="Proteomes" id="UP000037510">
    <property type="component" value="Unassembled WGS sequence"/>
</dbReference>
<evidence type="ECO:0000256" key="1">
    <source>
        <dbReference type="ARBA" id="ARBA00004123"/>
    </source>
</evidence>
<feature type="region of interest" description="Disordered" evidence="17">
    <location>
        <begin position="848"/>
        <end position="879"/>
    </location>
</feature>
<evidence type="ECO:0000256" key="3">
    <source>
        <dbReference type="ARBA" id="ARBA00022679"/>
    </source>
</evidence>
<evidence type="ECO:0000256" key="12">
    <source>
        <dbReference type="PIRSR" id="PIRSR037404-1"/>
    </source>
</evidence>
<keyword evidence="21" id="KW-1185">Reference proteome</keyword>
<dbReference type="GO" id="GO:0003886">
    <property type="term" value="F:DNA (cytosine-5-)-methyltransferase activity"/>
    <property type="evidence" value="ECO:0007669"/>
    <property type="project" value="UniProtKB-UniRule"/>
</dbReference>
<dbReference type="PROSITE" id="PS00094">
    <property type="entry name" value="C5_MTASE_1"/>
    <property type="match status" value="1"/>
</dbReference>
<dbReference type="Pfam" id="PF01426">
    <property type="entry name" value="BAH"/>
    <property type="match status" value="2"/>
</dbReference>
<dbReference type="InterPro" id="IPR001525">
    <property type="entry name" value="C5_MeTfrase"/>
</dbReference>
<keyword evidence="2 11" id="KW-0489">Methyltransferase</keyword>
<evidence type="ECO:0000259" key="19">
    <source>
        <dbReference type="PROSITE" id="PS51058"/>
    </source>
</evidence>
<keyword evidence="4 11" id="KW-0949">S-adenosyl-L-methionine</keyword>
<evidence type="ECO:0000256" key="7">
    <source>
        <dbReference type="ARBA" id="ARBA00022771"/>
    </source>
</evidence>
<dbReference type="SMART" id="SM00439">
    <property type="entry name" value="BAH"/>
    <property type="match status" value="2"/>
</dbReference>
<dbReference type="GO" id="GO:0003682">
    <property type="term" value="F:chromatin binding"/>
    <property type="evidence" value="ECO:0007669"/>
    <property type="project" value="UniProtKB-UniRule"/>
</dbReference>
<comment type="subcellular location">
    <subcellularLocation>
        <location evidence="1 11">Nucleus</location>
    </subcellularLocation>
</comment>
<evidence type="ECO:0000256" key="6">
    <source>
        <dbReference type="ARBA" id="ARBA00022737"/>
    </source>
</evidence>
<keyword evidence="3 11" id="KW-0808">Transferase</keyword>
<evidence type="ECO:0000313" key="21">
    <source>
        <dbReference type="Proteomes" id="UP000037510"/>
    </source>
</evidence>
<dbReference type="Pfam" id="PF12047">
    <property type="entry name" value="DNMT1-RFD"/>
    <property type="match status" value="1"/>
</dbReference>
<evidence type="ECO:0000256" key="4">
    <source>
        <dbReference type="ARBA" id="ARBA00022691"/>
    </source>
</evidence>
<dbReference type="Gene3D" id="3.40.50.150">
    <property type="entry name" value="Vaccinia Virus protein VP39"/>
    <property type="match status" value="1"/>
</dbReference>
<evidence type="ECO:0000313" key="20">
    <source>
        <dbReference type="EMBL" id="KOB70090.1"/>
    </source>
</evidence>
<dbReference type="GO" id="GO:0006346">
    <property type="term" value="P:DNA methylation-dependent constitutive heterochromatin formation"/>
    <property type="evidence" value="ECO:0007669"/>
    <property type="project" value="InterPro"/>
</dbReference>
<dbReference type="PIRSF" id="PIRSF037404">
    <property type="entry name" value="DNMT1"/>
    <property type="match status" value="1"/>
</dbReference>
<organism evidence="20 21">
    <name type="scientific">Operophtera brumata</name>
    <name type="common">Winter moth</name>
    <name type="synonym">Phalaena brumata</name>
    <dbReference type="NCBI Taxonomy" id="104452"/>
    <lineage>
        <taxon>Eukaryota</taxon>
        <taxon>Metazoa</taxon>
        <taxon>Ecdysozoa</taxon>
        <taxon>Arthropoda</taxon>
        <taxon>Hexapoda</taxon>
        <taxon>Insecta</taxon>
        <taxon>Pterygota</taxon>
        <taxon>Neoptera</taxon>
        <taxon>Endopterygota</taxon>
        <taxon>Lepidoptera</taxon>
        <taxon>Glossata</taxon>
        <taxon>Ditrysia</taxon>
        <taxon>Geometroidea</taxon>
        <taxon>Geometridae</taxon>
        <taxon>Larentiinae</taxon>
        <taxon>Operophtera</taxon>
    </lineage>
</organism>
<dbReference type="Pfam" id="PF02008">
    <property type="entry name" value="zf-CXXC"/>
    <property type="match status" value="1"/>
</dbReference>
<dbReference type="PANTHER" id="PTHR10629">
    <property type="entry name" value="CYTOSINE-SPECIFIC METHYLTRANSFERASE"/>
    <property type="match status" value="1"/>
</dbReference>
<dbReference type="GO" id="GO:0005634">
    <property type="term" value="C:nucleus"/>
    <property type="evidence" value="ECO:0007669"/>
    <property type="project" value="UniProtKB-SubCell"/>
</dbReference>
<dbReference type="EC" id="2.1.1.37" evidence="11"/>
<evidence type="ECO:0000256" key="2">
    <source>
        <dbReference type="ARBA" id="ARBA00022603"/>
    </source>
</evidence>
<dbReference type="PANTHER" id="PTHR10629:SF52">
    <property type="entry name" value="DNA (CYTOSINE-5)-METHYLTRANSFERASE 1"/>
    <property type="match status" value="1"/>
</dbReference>
<dbReference type="STRING" id="104452.A0A0L7L3U4"/>
<dbReference type="NCBIfam" id="TIGR00675">
    <property type="entry name" value="dcm"/>
    <property type="match status" value="1"/>
</dbReference>
<evidence type="ECO:0000256" key="5">
    <source>
        <dbReference type="ARBA" id="ARBA00022723"/>
    </source>
</evidence>
<feature type="domain" description="BAH" evidence="18">
    <location>
        <begin position="713"/>
        <end position="841"/>
    </location>
</feature>
<dbReference type="EMBL" id="JTDY01003135">
    <property type="protein sequence ID" value="KOB70090.1"/>
    <property type="molecule type" value="Genomic_DNA"/>
</dbReference>
<dbReference type="FunFam" id="3.40.50.150:FF:000036">
    <property type="entry name" value="DNA (cytosine-5)-methyltransferase"/>
    <property type="match status" value="1"/>
</dbReference>
<name>A0A0L7L3U4_OPEBR</name>
<dbReference type="InterPro" id="IPR029063">
    <property type="entry name" value="SAM-dependent_MTases_sf"/>
</dbReference>
<evidence type="ECO:0000256" key="11">
    <source>
        <dbReference type="PIRNR" id="PIRNR037404"/>
    </source>
</evidence>
<feature type="compositionally biased region" description="Basic and acidic residues" evidence="17">
    <location>
        <begin position="15"/>
        <end position="34"/>
    </location>
</feature>
<keyword evidence="6" id="KW-0677">Repeat</keyword>
<dbReference type="InterPro" id="IPR050390">
    <property type="entry name" value="C5-Methyltransferase"/>
</dbReference>
<dbReference type="InterPro" id="IPR002857">
    <property type="entry name" value="Znf_CXXC"/>
</dbReference>
<feature type="compositionally biased region" description="Basic and acidic residues" evidence="17">
    <location>
        <begin position="869"/>
        <end position="879"/>
    </location>
</feature>
<feature type="domain" description="CXXC-type" evidence="19">
    <location>
        <begin position="371"/>
        <end position="417"/>
    </location>
</feature>
<feature type="domain" description="BAH" evidence="18">
    <location>
        <begin position="485"/>
        <end position="613"/>
    </location>
</feature>
<dbReference type="GO" id="GO:0044027">
    <property type="term" value="P:negative regulation of gene expression via chromosomal CpG island methylation"/>
    <property type="evidence" value="ECO:0007669"/>
    <property type="project" value="TreeGrafter"/>
</dbReference>
<dbReference type="GO" id="GO:0003677">
    <property type="term" value="F:DNA binding"/>
    <property type="evidence" value="ECO:0007669"/>
    <property type="project" value="UniProtKB-KW"/>
</dbReference>
<dbReference type="Gene3D" id="1.10.10.2230">
    <property type="match status" value="1"/>
</dbReference>
<dbReference type="PROSITE" id="PS51058">
    <property type="entry name" value="ZF_CXXC"/>
    <property type="match status" value="1"/>
</dbReference>
<gene>
    <name evidence="20" type="ORF">OBRU01_14584</name>
</gene>
<keyword evidence="9 11" id="KW-0238">DNA-binding</keyword>
<dbReference type="Pfam" id="PF00145">
    <property type="entry name" value="DNA_methylase"/>
    <property type="match status" value="1"/>
</dbReference>
<evidence type="ECO:0000256" key="10">
    <source>
        <dbReference type="ARBA" id="ARBA00023242"/>
    </source>
</evidence>
<dbReference type="FunFam" id="3.90.120.10:FF:000001">
    <property type="entry name" value="DNA (cytosine-5)-methyltransferase"/>
    <property type="match status" value="1"/>
</dbReference>
<feature type="active site" evidence="12 14">
    <location>
        <position position="972"/>
    </location>
</feature>
<evidence type="ECO:0000256" key="13">
    <source>
        <dbReference type="PROSITE-ProRule" id="PRU00509"/>
    </source>
</evidence>
<dbReference type="Gene3D" id="2.30.30.490">
    <property type="match status" value="2"/>
</dbReference>
<evidence type="ECO:0000256" key="16">
    <source>
        <dbReference type="RuleBase" id="RU000417"/>
    </source>
</evidence>
<keyword evidence="5" id="KW-0479">Metal-binding</keyword>
<protein>
    <recommendedName>
        <fullName evidence="11">DNA (cytosine-5)-methyltransferase</fullName>
        <ecNumber evidence="11">2.1.1.37</ecNumber>
    </recommendedName>
</protein>
<proteinExistence type="inferred from homology"/>
<evidence type="ECO:0000256" key="14">
    <source>
        <dbReference type="PROSITE-ProRule" id="PRU01016"/>
    </source>
</evidence>
<feature type="region of interest" description="Disordered" evidence="17">
    <location>
        <begin position="1"/>
        <end position="83"/>
    </location>
</feature>
<dbReference type="GO" id="GO:0008270">
    <property type="term" value="F:zinc ion binding"/>
    <property type="evidence" value="ECO:0007669"/>
    <property type="project" value="UniProtKB-KW"/>
</dbReference>
<dbReference type="SUPFAM" id="SSF53335">
    <property type="entry name" value="S-adenosyl-L-methionine-dependent methyltransferases"/>
    <property type="match status" value="1"/>
</dbReference>
<sequence length="1384" mass="156687">MSLREKLGEHSFVQESKESREFINAENRDSKNYHGTENSSEDDTESEISAKIKPPDDSMEQSMTESNNNDEKQNERYGSSNDNADLLEKCNTCGQFLNNSDLLFYEGHPQDAEDEVIVLANNKLAFGKTADIKGDRPHINIMGFSIYDKAGHLLHIDSGLIEMGVPIYMSGYLKSICSDSHDIDEDVTVKDVGPILTWSVHGFDGGDRNYVAITTAFGVYNLLKPSDQYKPLRDDLYERILVTKVVVKYLEENNYLQPSYEELLEVIRSSTIVELNDKPMTEEILLKHSQFVCEQVSSLEADEDEQPLIALPCMEELIKLMGIQFDRPKTQKMEFKKVDKKARTKATTTPLVQKTFKGVFSNQLDKTNDELHLKGKRCGVCEVCQLPDCGKCNACKDMAKFGGHARTNKACTQRLCKQMAVEQADDSYLDDDNDFKIPVETKRRKKVPVPVKLNENNDKKIKWIGKPVQADETKIYYERVEIDGTEYCNGDFVMLEPTNPNIPAFVAKLGYMWKETTKSKMELFHAEVFFRSAETVLGEVGDPREVFLGDNCFHGAPVSSILRKASVEKKDILADWFKLGGKEVDEKAFEDDGKTYFYSKYYSRSTSRFEDLPDNPECPNFMRIHRYCPSCERKSKRDFQRIPRVDGRVFEQSIGVPVNRSEWTMVKWRGYEYKKGCGVFVKPFTFKLKNSYITYNANSKQKLEKVDANVYPEYYRKSENNLRGSNIDTRQPFGVAYIVAVTAKGEGLLITPQDIYLQVNVLYRPEHTKNRFPQREDLNMVYWSEEICEISFSSIQGPCYLVYEQNIPQSESLLEWFEKDPSRFYFSKCYDKSTGKIADVPDHAKAVGRSDIGQDKGKGTGKGKSKLSKSAEEQPHEDEVKIRPLRTLDVFAGCGGLSEGLHRAGVAECRWAVENSEAAAHAYSLNNKKCSVFNEDCNVLLKDVMSGATHNEQGVRLPMQNEVELIVGGPPCQGFSGMNRFNSGEYSNFQNSLVASYLSYCDYYRPKFFILENVRTFVTFKKGIILKLTLRALLAMGYQCTFGVLQAGHYGVPQTRRRLIILASAPGYSLPLYPEPTHVFSRRACSLGTSIDGKRFTTNIRWEGSAPRRTCCIHDAMGDLPEICNGENILEMEYDSMPESHFQRMVRSKDETVKLRDHICKNMAPLVQARITRIPLTPGSDWRDLPNISVTLPDGTKSKVLQYRHDDKRNGRSSSGALRGVCACVNGKPCSVADKQESTLIPWCLPHTGNRHNHWAGLYGNYTNVGCKPCSAADKQESTLITWCVPHTGNRHNHWAGLYGNYTNVGCKPCSAADKQESTLIPWCLPHTGNRHIHRAGLYGNYTNVGCKPCSAADKQENTLIPWCLPHTGNRHNHWAGLYGITPT</sequence>
<keyword evidence="10 11" id="KW-0539">Nucleus</keyword>
<keyword evidence="7 13" id="KW-0863">Zinc-finger</keyword>
<comment type="similarity">
    <text evidence="11 14 15">Belongs to the class I-like SAM-binding methyltransferase superfamily. C5-methyltransferase family.</text>
</comment>
<reference evidence="20 21" key="1">
    <citation type="journal article" date="2015" name="Genome Biol. Evol.">
        <title>The genome of winter moth (Operophtera brumata) provides a genomic perspective on sexual dimorphism and phenology.</title>
        <authorList>
            <person name="Derks M.F."/>
            <person name="Smit S."/>
            <person name="Salis L."/>
            <person name="Schijlen E."/>
            <person name="Bossers A."/>
            <person name="Mateman C."/>
            <person name="Pijl A.S."/>
            <person name="de Ridder D."/>
            <person name="Groenen M.A."/>
            <person name="Visser M.E."/>
            <person name="Megens H.J."/>
        </authorList>
    </citation>
    <scope>NUCLEOTIDE SEQUENCE [LARGE SCALE GENOMIC DNA]</scope>
    <source>
        <strain evidence="20">WM2013NL</strain>
        <tissue evidence="20">Head and thorax</tissue>
    </source>
</reference>
<dbReference type="PROSITE" id="PS51679">
    <property type="entry name" value="SAM_MT_C5"/>
    <property type="match status" value="1"/>
</dbReference>
<dbReference type="InterPro" id="IPR001025">
    <property type="entry name" value="BAH_dom"/>
</dbReference>
<dbReference type="PROSITE" id="PS51038">
    <property type="entry name" value="BAH"/>
    <property type="match status" value="2"/>
</dbReference>
<evidence type="ECO:0000259" key="18">
    <source>
        <dbReference type="PROSITE" id="PS51038"/>
    </source>
</evidence>
<dbReference type="PRINTS" id="PR00105">
    <property type="entry name" value="C5METTRFRASE"/>
</dbReference>
<keyword evidence="8" id="KW-0862">Zinc</keyword>
<evidence type="ECO:0000256" key="9">
    <source>
        <dbReference type="ARBA" id="ARBA00023125"/>
    </source>
</evidence>
<dbReference type="InterPro" id="IPR018117">
    <property type="entry name" value="C5_DNA_meth_AS"/>
</dbReference>
<dbReference type="InterPro" id="IPR043151">
    <property type="entry name" value="BAH_sf"/>
</dbReference>
<comment type="caution">
    <text evidence="20">The sequence shown here is derived from an EMBL/GenBank/DDBJ whole genome shotgun (WGS) entry which is preliminary data.</text>
</comment>
<dbReference type="Gene3D" id="3.90.120.10">
    <property type="entry name" value="DNA Methylase, subunit A, domain 2"/>
    <property type="match status" value="2"/>
</dbReference>
<dbReference type="CDD" id="cd04760">
    <property type="entry name" value="BAH_Dnmt1_I"/>
    <property type="match status" value="1"/>
</dbReference>
<dbReference type="GO" id="GO:0032259">
    <property type="term" value="P:methylation"/>
    <property type="evidence" value="ECO:0007669"/>
    <property type="project" value="UniProtKB-KW"/>
</dbReference>
<accession>A0A0L7L3U4</accession>
<evidence type="ECO:0000256" key="8">
    <source>
        <dbReference type="ARBA" id="ARBA00022833"/>
    </source>
</evidence>
<evidence type="ECO:0000256" key="17">
    <source>
        <dbReference type="SAM" id="MobiDB-lite"/>
    </source>
</evidence>
<evidence type="ECO:0000256" key="15">
    <source>
        <dbReference type="RuleBase" id="RU000416"/>
    </source>
</evidence>